<dbReference type="GO" id="GO:0046872">
    <property type="term" value="F:metal ion binding"/>
    <property type="evidence" value="ECO:0007669"/>
    <property type="project" value="UniProtKB-KW"/>
</dbReference>
<protein>
    <submittedName>
        <fullName evidence="3">Zn-dependent hydrolase, glyoxylase</fullName>
    </submittedName>
</protein>
<sequence length="479" mass="52988">MIIQQFFTKKIAHSSYFLGGDKECAIIDPRRDPEIYIEVAREMGTRIKYILETHLHADFISGHMDLAEKTGAAICGPRSANFDFDHVPLLEGNSFEMEDMTIKVLETPGHTPEHISYVVTDRSRGEDPVALFCGDTLFVGDVGRPDLFPGRAEELASKLYDSLHEKIMRLPDTCEVYPAHGAGSLCGRAMAAKRTSTIGYEKKFNYALKINDRRKFIDSLTHGMPDAPDHFSRCTDINRQGPVKVIDLPSLEELEPPAFSSLTADNNVLVLDVRNFEAFGGQHVPGAYSIDMNGNFPTFAGWLLPPDKDILLVCEGYGQAVEASRQLHRVGLDRVYGYLAGGMYAWVTAGYPTAHVPQLSSHELNQRVNQGRRAVLVDVRALSEYKTSHIQNALNIPVAELRERYVELDPAEETVLICGSGQRSSMAASILKQKGFDQVFNVAGGMRGYAAAGFGPECPLCTLPWASFAGRSDRIRNNN</sequence>
<proteinExistence type="predicted"/>
<dbReference type="GeneID" id="14406647"/>
<evidence type="ECO:0000313" key="4">
    <source>
        <dbReference type="Proteomes" id="UP000010866"/>
    </source>
</evidence>
<feature type="domain" description="Rhodanese" evidence="2">
    <location>
        <begin position="264"/>
        <end position="355"/>
    </location>
</feature>
<dbReference type="AlphaFoldDB" id="L0L1P0"/>
<dbReference type="GO" id="GO:0070813">
    <property type="term" value="P:hydrogen sulfide metabolic process"/>
    <property type="evidence" value="ECO:0007669"/>
    <property type="project" value="TreeGrafter"/>
</dbReference>
<dbReference type="SUPFAM" id="SSF52821">
    <property type="entry name" value="Rhodanese/Cell cycle control phosphatase"/>
    <property type="match status" value="2"/>
</dbReference>
<dbReference type="Gene3D" id="3.40.250.10">
    <property type="entry name" value="Rhodanese-like domain"/>
    <property type="match status" value="2"/>
</dbReference>
<dbReference type="RefSeq" id="WP_015325463.1">
    <property type="nucleotide sequence ID" value="NC_019977.1"/>
</dbReference>
<dbReference type="InterPro" id="IPR036866">
    <property type="entry name" value="RibonucZ/Hydroxyglut_hydro"/>
</dbReference>
<dbReference type="Gene3D" id="3.60.15.10">
    <property type="entry name" value="Ribonuclease Z/Hydroxyacylglutathione hydrolase-like"/>
    <property type="match status" value="1"/>
</dbReference>
<dbReference type="PANTHER" id="PTHR43084">
    <property type="entry name" value="PERSULFIDE DIOXYGENASE ETHE1"/>
    <property type="match status" value="1"/>
</dbReference>
<dbReference type="Pfam" id="PF00753">
    <property type="entry name" value="Lactamase_B"/>
    <property type="match status" value="1"/>
</dbReference>
<dbReference type="Pfam" id="PF00581">
    <property type="entry name" value="Rhodanese"/>
    <property type="match status" value="2"/>
</dbReference>
<dbReference type="FunFam" id="3.60.15.10:FF:000030">
    <property type="entry name" value="Metallo-beta-lactamase family protein"/>
    <property type="match status" value="1"/>
</dbReference>
<dbReference type="STRING" id="867904.Metho_2134"/>
<dbReference type="InterPro" id="IPR051682">
    <property type="entry name" value="Mito_Persulfide_Diox"/>
</dbReference>
<dbReference type="InterPro" id="IPR001279">
    <property type="entry name" value="Metallo-B-lactamas"/>
</dbReference>
<dbReference type="GO" id="GO:0006749">
    <property type="term" value="P:glutathione metabolic process"/>
    <property type="evidence" value="ECO:0007669"/>
    <property type="project" value="InterPro"/>
</dbReference>
<organism evidence="3 4">
    <name type="scientific">Methanomethylovorans hollandica (strain DSM 15978 / NBRC 107637 / DMS1)</name>
    <dbReference type="NCBI Taxonomy" id="867904"/>
    <lineage>
        <taxon>Archaea</taxon>
        <taxon>Methanobacteriati</taxon>
        <taxon>Methanobacteriota</taxon>
        <taxon>Stenosarchaea group</taxon>
        <taxon>Methanomicrobia</taxon>
        <taxon>Methanosarcinales</taxon>
        <taxon>Methanosarcinaceae</taxon>
        <taxon>Methanomethylovorans</taxon>
    </lineage>
</organism>
<evidence type="ECO:0000313" key="3">
    <source>
        <dbReference type="EMBL" id="AGB50298.1"/>
    </source>
</evidence>
<keyword evidence="1" id="KW-0479">Metal-binding</keyword>
<dbReference type="GO" id="GO:0016787">
    <property type="term" value="F:hydrolase activity"/>
    <property type="evidence" value="ECO:0007669"/>
    <property type="project" value="UniProtKB-KW"/>
</dbReference>
<dbReference type="OrthoDB" id="9180at2157"/>
<dbReference type="SMART" id="SM00450">
    <property type="entry name" value="RHOD"/>
    <property type="match status" value="2"/>
</dbReference>
<feature type="domain" description="Rhodanese" evidence="2">
    <location>
        <begin position="370"/>
        <end position="458"/>
    </location>
</feature>
<evidence type="ECO:0000256" key="1">
    <source>
        <dbReference type="ARBA" id="ARBA00022723"/>
    </source>
</evidence>
<dbReference type="InterPro" id="IPR036873">
    <property type="entry name" value="Rhodanese-like_dom_sf"/>
</dbReference>
<dbReference type="CDD" id="cd00158">
    <property type="entry name" value="RHOD"/>
    <property type="match status" value="2"/>
</dbReference>
<dbReference type="PROSITE" id="PS50206">
    <property type="entry name" value="RHODANESE_3"/>
    <property type="match status" value="2"/>
</dbReference>
<dbReference type="Proteomes" id="UP000010866">
    <property type="component" value="Chromosome"/>
</dbReference>
<dbReference type="EMBL" id="CP003362">
    <property type="protein sequence ID" value="AGB50298.1"/>
    <property type="molecule type" value="Genomic_DNA"/>
</dbReference>
<dbReference type="SUPFAM" id="SSF56281">
    <property type="entry name" value="Metallo-hydrolase/oxidoreductase"/>
    <property type="match status" value="1"/>
</dbReference>
<keyword evidence="4" id="KW-1185">Reference proteome</keyword>
<dbReference type="HOGENOM" id="CLU_030571_7_1_2"/>
<accession>L0L1P0</accession>
<reference evidence="4" key="1">
    <citation type="submission" date="2012-02" db="EMBL/GenBank/DDBJ databases">
        <title>Complete sequence of chromosome of Methanomethylovorans hollandica DSM 15978.</title>
        <authorList>
            <person name="Lucas S."/>
            <person name="Copeland A."/>
            <person name="Lapidus A."/>
            <person name="Glavina del Rio T."/>
            <person name="Dalin E."/>
            <person name="Tice H."/>
            <person name="Bruce D."/>
            <person name="Goodwin L."/>
            <person name="Pitluck S."/>
            <person name="Peters L."/>
            <person name="Mikhailova N."/>
            <person name="Held B."/>
            <person name="Kyrpides N."/>
            <person name="Mavromatis K."/>
            <person name="Ivanova N."/>
            <person name="Brettin T."/>
            <person name="Detter J.C."/>
            <person name="Han C."/>
            <person name="Larimer F."/>
            <person name="Land M."/>
            <person name="Hauser L."/>
            <person name="Markowitz V."/>
            <person name="Cheng J.-F."/>
            <person name="Hugenholtz P."/>
            <person name="Woyke T."/>
            <person name="Wu D."/>
            <person name="Spring S."/>
            <person name="Schroeder M."/>
            <person name="Brambilla E."/>
            <person name="Klenk H.-P."/>
            <person name="Eisen J.A."/>
        </authorList>
    </citation>
    <scope>NUCLEOTIDE SEQUENCE [LARGE SCALE GENOMIC DNA]</scope>
    <source>
        <strain evidence="4">DSM 15978 / NBRC 107637 / DMS1</strain>
    </source>
</reference>
<dbReference type="KEGG" id="mhz:Metho_2134"/>
<dbReference type="InterPro" id="IPR001763">
    <property type="entry name" value="Rhodanese-like_dom"/>
</dbReference>
<name>L0L1P0_METHD</name>
<evidence type="ECO:0000259" key="2">
    <source>
        <dbReference type="PROSITE" id="PS50206"/>
    </source>
</evidence>
<dbReference type="SMART" id="SM00849">
    <property type="entry name" value="Lactamase_B"/>
    <property type="match status" value="1"/>
</dbReference>
<dbReference type="InterPro" id="IPR044528">
    <property type="entry name" value="POD-like_MBL-fold"/>
</dbReference>
<dbReference type="PANTHER" id="PTHR43084:SF1">
    <property type="entry name" value="PERSULFIDE DIOXYGENASE ETHE1, MITOCHONDRIAL"/>
    <property type="match status" value="1"/>
</dbReference>
<keyword evidence="3" id="KW-0378">Hydrolase</keyword>
<dbReference type="CDD" id="cd07724">
    <property type="entry name" value="POD-like_MBL-fold"/>
    <property type="match status" value="1"/>
</dbReference>
<dbReference type="GO" id="GO:0050313">
    <property type="term" value="F:sulfur dioxygenase activity"/>
    <property type="evidence" value="ECO:0007669"/>
    <property type="project" value="InterPro"/>
</dbReference>
<gene>
    <name evidence="3" type="ordered locus">Metho_2134</name>
</gene>